<evidence type="ECO:0000313" key="2">
    <source>
        <dbReference type="Proteomes" id="UP000272440"/>
    </source>
</evidence>
<sequence>MVRISIPNVSSVKAGNSFLIDDLVITEVTDAYNAQSTADANANAISTLNSTVSQQGDQITSQGNSITKLTNDRRRLITTSAIKQTLML</sequence>
<protein>
    <recommendedName>
        <fullName evidence="3">Gp21</fullName>
    </recommendedName>
</protein>
<dbReference type="Proteomes" id="UP000272440">
    <property type="component" value="Unassembled WGS sequence"/>
</dbReference>
<gene>
    <name evidence="1" type="ORF">EAO28_03665</name>
</gene>
<name>A0A3P2EGV8_KLEPN</name>
<dbReference type="EMBL" id="RCZY01000002">
    <property type="protein sequence ID" value="RRE43205.1"/>
    <property type="molecule type" value="Genomic_DNA"/>
</dbReference>
<organism evidence="1 2">
    <name type="scientific">Klebsiella pneumoniae</name>
    <dbReference type="NCBI Taxonomy" id="573"/>
    <lineage>
        <taxon>Bacteria</taxon>
        <taxon>Pseudomonadati</taxon>
        <taxon>Pseudomonadota</taxon>
        <taxon>Gammaproteobacteria</taxon>
        <taxon>Enterobacterales</taxon>
        <taxon>Enterobacteriaceae</taxon>
        <taxon>Klebsiella/Raoultella group</taxon>
        <taxon>Klebsiella</taxon>
        <taxon>Klebsiella pneumoniae complex</taxon>
    </lineage>
</organism>
<evidence type="ECO:0008006" key="3">
    <source>
        <dbReference type="Google" id="ProtNLM"/>
    </source>
</evidence>
<reference evidence="1 2" key="1">
    <citation type="journal article" date="2019" name="Antimicrob. Agents Chemother.">
        <title>Applying Rapid Whole Genome Sequencing to Predict Phenotypic Antimicrobial Susceptibility Testing Results Among Carbapenem-Resistant Klebsiella pneumoniae Clinical Isolates.</title>
        <authorList>
            <person name="Tamma P.D."/>
            <person name="Fan Y."/>
            <person name="Bergman Y."/>
            <person name="Pertea G."/>
            <person name="Kazmi A."/>
            <person name="Lewis S."/>
            <person name="Carroll K.C."/>
            <person name="Schatz M.C."/>
            <person name="Timp W."/>
            <person name="Simner P.J."/>
        </authorList>
    </citation>
    <scope>NUCLEOTIDE SEQUENCE [LARGE SCALE GENOMIC DNA]</scope>
    <source>
        <strain evidence="1 2">KLPN_33</strain>
    </source>
</reference>
<dbReference type="AlphaFoldDB" id="A0A3P2EGV8"/>
<comment type="caution">
    <text evidence="1">The sequence shown here is derived from an EMBL/GenBank/DDBJ whole genome shotgun (WGS) entry which is preliminary data.</text>
</comment>
<evidence type="ECO:0000313" key="1">
    <source>
        <dbReference type="EMBL" id="RRE43205.1"/>
    </source>
</evidence>
<proteinExistence type="predicted"/>
<accession>A0A3P2EGV8</accession>